<feature type="compositionally biased region" description="Polar residues" evidence="3">
    <location>
        <begin position="129"/>
        <end position="138"/>
    </location>
</feature>
<dbReference type="GO" id="GO:0000976">
    <property type="term" value="F:transcription cis-regulatory region binding"/>
    <property type="evidence" value="ECO:0007669"/>
    <property type="project" value="InterPro"/>
</dbReference>
<evidence type="ECO:0008006" key="6">
    <source>
        <dbReference type="Google" id="ProtNLM"/>
    </source>
</evidence>
<accession>A0A6G1L7Z2</accession>
<dbReference type="InterPro" id="IPR050936">
    <property type="entry name" value="AP-1-like"/>
</dbReference>
<name>A0A6G1L7Z2_9PEZI</name>
<comment type="subcellular location">
    <subcellularLocation>
        <location evidence="1">Nucleus</location>
    </subcellularLocation>
</comment>
<dbReference type="OrthoDB" id="4940293at2759"/>
<evidence type="ECO:0000256" key="1">
    <source>
        <dbReference type="ARBA" id="ARBA00004123"/>
    </source>
</evidence>
<dbReference type="CDD" id="cd14688">
    <property type="entry name" value="bZIP_YAP"/>
    <property type="match status" value="1"/>
</dbReference>
<dbReference type="GO" id="GO:0001228">
    <property type="term" value="F:DNA-binding transcription activator activity, RNA polymerase II-specific"/>
    <property type="evidence" value="ECO:0007669"/>
    <property type="project" value="TreeGrafter"/>
</dbReference>
<evidence type="ECO:0000313" key="4">
    <source>
        <dbReference type="EMBL" id="KAF2769051.1"/>
    </source>
</evidence>
<dbReference type="PANTHER" id="PTHR40621">
    <property type="entry name" value="TRANSCRIPTION FACTOR KAPC-RELATED"/>
    <property type="match status" value="1"/>
</dbReference>
<reference evidence="4" key="1">
    <citation type="journal article" date="2020" name="Stud. Mycol.">
        <title>101 Dothideomycetes genomes: a test case for predicting lifestyles and emergence of pathogens.</title>
        <authorList>
            <person name="Haridas S."/>
            <person name="Albert R."/>
            <person name="Binder M."/>
            <person name="Bloem J."/>
            <person name="Labutti K."/>
            <person name="Salamov A."/>
            <person name="Andreopoulos B."/>
            <person name="Baker S."/>
            <person name="Barry K."/>
            <person name="Bills G."/>
            <person name="Bluhm B."/>
            <person name="Cannon C."/>
            <person name="Castanera R."/>
            <person name="Culley D."/>
            <person name="Daum C."/>
            <person name="Ezra D."/>
            <person name="Gonzalez J."/>
            <person name="Henrissat B."/>
            <person name="Kuo A."/>
            <person name="Liang C."/>
            <person name="Lipzen A."/>
            <person name="Lutzoni F."/>
            <person name="Magnuson J."/>
            <person name="Mondo S."/>
            <person name="Nolan M."/>
            <person name="Ohm R."/>
            <person name="Pangilinan J."/>
            <person name="Park H.-J."/>
            <person name="Ramirez L."/>
            <person name="Alfaro M."/>
            <person name="Sun H."/>
            <person name="Tritt A."/>
            <person name="Yoshinaga Y."/>
            <person name="Zwiers L.-H."/>
            <person name="Turgeon B."/>
            <person name="Goodwin S."/>
            <person name="Spatafora J."/>
            <person name="Crous P."/>
            <person name="Grigoriev I."/>
        </authorList>
    </citation>
    <scope>NUCLEOTIDE SEQUENCE</scope>
    <source>
        <strain evidence="4">CBS 116005</strain>
    </source>
</reference>
<organism evidence="4 5">
    <name type="scientific">Teratosphaeria nubilosa</name>
    <dbReference type="NCBI Taxonomy" id="161662"/>
    <lineage>
        <taxon>Eukaryota</taxon>
        <taxon>Fungi</taxon>
        <taxon>Dikarya</taxon>
        <taxon>Ascomycota</taxon>
        <taxon>Pezizomycotina</taxon>
        <taxon>Dothideomycetes</taxon>
        <taxon>Dothideomycetidae</taxon>
        <taxon>Mycosphaerellales</taxon>
        <taxon>Teratosphaeriaceae</taxon>
        <taxon>Teratosphaeria</taxon>
    </lineage>
</organism>
<dbReference type="AlphaFoldDB" id="A0A6G1L7Z2"/>
<dbReference type="Proteomes" id="UP000799436">
    <property type="component" value="Unassembled WGS sequence"/>
</dbReference>
<feature type="non-terminal residue" evidence="4">
    <location>
        <position position="1"/>
    </location>
</feature>
<dbReference type="GO" id="GO:0090575">
    <property type="term" value="C:RNA polymerase II transcription regulator complex"/>
    <property type="evidence" value="ECO:0007669"/>
    <property type="project" value="TreeGrafter"/>
</dbReference>
<feature type="region of interest" description="Disordered" evidence="3">
    <location>
        <begin position="1"/>
        <end position="21"/>
    </location>
</feature>
<feature type="region of interest" description="Disordered" evidence="3">
    <location>
        <begin position="89"/>
        <end position="139"/>
    </location>
</feature>
<keyword evidence="5" id="KW-1185">Reference proteome</keyword>
<dbReference type="PANTHER" id="PTHR40621:SF8">
    <property type="entry name" value="AP-1-LIKE TRANSCRIPTION FACTOR YAP3"/>
    <property type="match status" value="1"/>
</dbReference>
<dbReference type="SUPFAM" id="SSF57959">
    <property type="entry name" value="Leucine zipper domain"/>
    <property type="match status" value="1"/>
</dbReference>
<proteinExistence type="predicted"/>
<sequence length="175" mass="19541">RSSSSEEKDTLKPAQSRRKDQSRAAYIGLSLTHIYWQRAFTERKERHIRDLEAKIRLLTTTTSILQSDNERLKLMPQQVQTENGILRATAPTSPPLARMSTFVDDPAPLPRPRSRNNAEPGLELARSRGPSTTSTCTSPVGIEESHLLSTSETWNVLRSNPFYLSGAIDLGQVAL</sequence>
<gene>
    <name evidence="4" type="ORF">EJ03DRAFT_273198</name>
</gene>
<protein>
    <recommendedName>
        <fullName evidence="6">BZIP domain-containing protein</fullName>
    </recommendedName>
</protein>
<evidence type="ECO:0000256" key="2">
    <source>
        <dbReference type="ARBA" id="ARBA00023242"/>
    </source>
</evidence>
<evidence type="ECO:0000256" key="3">
    <source>
        <dbReference type="SAM" id="MobiDB-lite"/>
    </source>
</evidence>
<dbReference type="EMBL" id="ML995838">
    <property type="protein sequence ID" value="KAF2769051.1"/>
    <property type="molecule type" value="Genomic_DNA"/>
</dbReference>
<dbReference type="Gene3D" id="1.20.5.170">
    <property type="match status" value="1"/>
</dbReference>
<keyword evidence="2" id="KW-0539">Nucleus</keyword>
<dbReference type="InterPro" id="IPR046347">
    <property type="entry name" value="bZIP_sf"/>
</dbReference>
<evidence type="ECO:0000313" key="5">
    <source>
        <dbReference type="Proteomes" id="UP000799436"/>
    </source>
</evidence>